<organism evidence="3 4">
    <name type="scientific">Marininema halotolerans</name>
    <dbReference type="NCBI Taxonomy" id="1155944"/>
    <lineage>
        <taxon>Bacteria</taxon>
        <taxon>Bacillati</taxon>
        <taxon>Bacillota</taxon>
        <taxon>Bacilli</taxon>
        <taxon>Bacillales</taxon>
        <taxon>Thermoactinomycetaceae</taxon>
        <taxon>Marininema</taxon>
    </lineage>
</organism>
<dbReference type="Proteomes" id="UP000198660">
    <property type="component" value="Unassembled WGS sequence"/>
</dbReference>
<dbReference type="Pfam" id="PF05901">
    <property type="entry name" value="Excalibur"/>
    <property type="match status" value="1"/>
</dbReference>
<keyword evidence="4" id="KW-1185">Reference proteome</keyword>
<evidence type="ECO:0000313" key="4">
    <source>
        <dbReference type="Proteomes" id="UP000198660"/>
    </source>
</evidence>
<sequence>MNGLMRMHKGLFLSIVAALFFLSGCYPVVSDQGSKNYDHIAKFPSSRYPETAEHMRIAIQKGESSICTIDRDGANENRKESLEGIPTRRGYDRDEWPLAMCEEGGEGANIVYVHSSDNRGAGSWVGNALKDYPDGTKVKFVVPESGQVTSTMQITSPNDRRDEDKDCSDFTNQKEAKKYLLPGDPHRLDPDRDGKPCESLPLR</sequence>
<dbReference type="PROSITE" id="PS51257">
    <property type="entry name" value="PROKAR_LIPOPROTEIN"/>
    <property type="match status" value="1"/>
</dbReference>
<name>A0A1I6TMC3_9BACL</name>
<evidence type="ECO:0000256" key="1">
    <source>
        <dbReference type="SAM" id="MobiDB-lite"/>
    </source>
</evidence>
<dbReference type="OrthoDB" id="1906360at2"/>
<evidence type="ECO:0000259" key="2">
    <source>
        <dbReference type="Pfam" id="PF05901"/>
    </source>
</evidence>
<protein>
    <submittedName>
        <fullName evidence="3">Excalibur calcium-binding domain-containing protein</fullName>
    </submittedName>
</protein>
<dbReference type="InterPro" id="IPR008613">
    <property type="entry name" value="Excalibur_Ca-bd_domain"/>
</dbReference>
<proteinExistence type="predicted"/>
<reference evidence="4" key="1">
    <citation type="submission" date="2016-10" db="EMBL/GenBank/DDBJ databases">
        <authorList>
            <person name="Varghese N."/>
            <person name="Submissions S."/>
        </authorList>
    </citation>
    <scope>NUCLEOTIDE SEQUENCE [LARGE SCALE GENOMIC DNA]</scope>
    <source>
        <strain evidence="4">DSM 45789</strain>
    </source>
</reference>
<dbReference type="EMBL" id="FPAA01000010">
    <property type="protein sequence ID" value="SFS90278.1"/>
    <property type="molecule type" value="Genomic_DNA"/>
</dbReference>
<feature type="domain" description="Excalibur calcium-binding" evidence="2">
    <location>
        <begin position="165"/>
        <end position="198"/>
    </location>
</feature>
<feature type="compositionally biased region" description="Basic and acidic residues" evidence="1">
    <location>
        <begin position="158"/>
        <end position="196"/>
    </location>
</feature>
<dbReference type="AlphaFoldDB" id="A0A1I6TMC3"/>
<evidence type="ECO:0000313" key="3">
    <source>
        <dbReference type="EMBL" id="SFS90278.1"/>
    </source>
</evidence>
<gene>
    <name evidence="3" type="ORF">SAMN05444972_110128</name>
</gene>
<feature type="region of interest" description="Disordered" evidence="1">
    <location>
        <begin position="150"/>
        <end position="203"/>
    </location>
</feature>
<accession>A0A1I6TMC3</accession>